<evidence type="ECO:0000313" key="3">
    <source>
        <dbReference type="Proteomes" id="UP000823046"/>
    </source>
</evidence>
<dbReference type="Proteomes" id="UP000823046">
    <property type="component" value="Unassembled WGS sequence"/>
</dbReference>
<proteinExistence type="predicted"/>
<evidence type="ECO:0000313" key="2">
    <source>
        <dbReference type="EMBL" id="KAF8817773.1"/>
    </source>
</evidence>
<feature type="signal peptide" evidence="1">
    <location>
        <begin position="1"/>
        <end position="17"/>
    </location>
</feature>
<gene>
    <name evidence="2" type="ORF">IE077_001657</name>
</gene>
<accession>A0ABQ7J3V6</accession>
<evidence type="ECO:0008006" key="4">
    <source>
        <dbReference type="Google" id="ProtNLM"/>
    </source>
</evidence>
<keyword evidence="1" id="KW-0732">Signal</keyword>
<evidence type="ECO:0000256" key="1">
    <source>
        <dbReference type="SAM" id="SignalP"/>
    </source>
</evidence>
<reference evidence="2 3" key="1">
    <citation type="journal article" date="2020" name="bioRxiv">
        <title>Metabolic contributions of an alphaproteobacterial endosymbiont in the apicomplexan Cardiosporidium cionae.</title>
        <authorList>
            <person name="Hunter E.S."/>
            <person name="Paight C.J."/>
            <person name="Lane C.E."/>
        </authorList>
    </citation>
    <scope>NUCLEOTIDE SEQUENCE [LARGE SCALE GENOMIC DNA]</scope>
    <source>
        <strain evidence="2">ESH_2018</strain>
    </source>
</reference>
<dbReference type="EMBL" id="JADAQX010001494">
    <property type="protein sequence ID" value="KAF8817773.1"/>
    <property type="molecule type" value="Genomic_DNA"/>
</dbReference>
<feature type="chain" id="PRO_5045238423" description="Secreted protein" evidence="1">
    <location>
        <begin position="18"/>
        <end position="142"/>
    </location>
</feature>
<organism evidence="2 3">
    <name type="scientific">Cardiosporidium cionae</name>
    <dbReference type="NCBI Taxonomy" id="476202"/>
    <lineage>
        <taxon>Eukaryota</taxon>
        <taxon>Sar</taxon>
        <taxon>Alveolata</taxon>
        <taxon>Apicomplexa</taxon>
        <taxon>Aconoidasida</taxon>
        <taxon>Nephromycida</taxon>
        <taxon>Cardiosporidium</taxon>
    </lineage>
</organism>
<name>A0ABQ7J3V6_9APIC</name>
<sequence>METVTLVVASFFAVVTCNWVSPSSYWFHVLPFNHSHNYISILIMRCSLMDPIVSQTSNALLIASGSVMGLPLCQRSLSLIGRVSPSRPSASSAHHSSAYPVRYCWTSSSPKLKLPLKVGRTIRRATSYLWRLESYCGCGESL</sequence>
<protein>
    <recommendedName>
        <fullName evidence="4">Secreted protein</fullName>
    </recommendedName>
</protein>
<comment type="caution">
    <text evidence="2">The sequence shown here is derived from an EMBL/GenBank/DDBJ whole genome shotgun (WGS) entry which is preliminary data.</text>
</comment>
<keyword evidence="3" id="KW-1185">Reference proteome</keyword>